<keyword evidence="1" id="KW-0812">Transmembrane</keyword>
<keyword evidence="1" id="KW-1133">Transmembrane helix</keyword>
<evidence type="ECO:0000256" key="1">
    <source>
        <dbReference type="SAM" id="Phobius"/>
    </source>
</evidence>
<dbReference type="EMBL" id="QGNW01001125">
    <property type="protein sequence ID" value="RVW54675.1"/>
    <property type="molecule type" value="Genomic_DNA"/>
</dbReference>
<sequence>MPPVSNLGAHGSLLTVSLSKTLALSRSRAGIWYFSLQSSGFLLYQRNRPGKVVVPRFLTYTSLHGFLRSHSSLLCLRPLSVLFSSAPTSSLGPHSFILPPLTASHLVDSALCIRSVMEISYWVLAFWIFLCLFASGSSSIENFRQA</sequence>
<protein>
    <submittedName>
        <fullName evidence="2">Uncharacterized protein</fullName>
    </submittedName>
</protein>
<evidence type="ECO:0000313" key="2">
    <source>
        <dbReference type="EMBL" id="RVW54675.1"/>
    </source>
</evidence>
<dbReference type="AlphaFoldDB" id="A0A438F3W7"/>
<reference evidence="2 3" key="1">
    <citation type="journal article" date="2018" name="PLoS Genet.">
        <title>Population sequencing reveals clonal diversity and ancestral inbreeding in the grapevine cultivar Chardonnay.</title>
        <authorList>
            <person name="Roach M.J."/>
            <person name="Johnson D.L."/>
            <person name="Bohlmann J."/>
            <person name="van Vuuren H.J."/>
            <person name="Jones S.J."/>
            <person name="Pretorius I.S."/>
            <person name="Schmidt S.A."/>
            <person name="Borneman A.R."/>
        </authorList>
    </citation>
    <scope>NUCLEOTIDE SEQUENCE [LARGE SCALE GENOMIC DNA]</scope>
    <source>
        <strain evidence="3">cv. Chardonnay</strain>
        <tissue evidence="2">Leaf</tissue>
    </source>
</reference>
<name>A0A438F3W7_VITVI</name>
<gene>
    <name evidence="2" type="ORF">CK203_071877</name>
</gene>
<comment type="caution">
    <text evidence="2">The sequence shown here is derived from an EMBL/GenBank/DDBJ whole genome shotgun (WGS) entry which is preliminary data.</text>
</comment>
<dbReference type="Proteomes" id="UP000288805">
    <property type="component" value="Unassembled WGS sequence"/>
</dbReference>
<proteinExistence type="predicted"/>
<keyword evidence="1" id="KW-0472">Membrane</keyword>
<feature type="transmembrane region" description="Helical" evidence="1">
    <location>
        <begin position="119"/>
        <end position="140"/>
    </location>
</feature>
<accession>A0A438F3W7</accession>
<evidence type="ECO:0000313" key="3">
    <source>
        <dbReference type="Proteomes" id="UP000288805"/>
    </source>
</evidence>
<organism evidence="2 3">
    <name type="scientific">Vitis vinifera</name>
    <name type="common">Grape</name>
    <dbReference type="NCBI Taxonomy" id="29760"/>
    <lineage>
        <taxon>Eukaryota</taxon>
        <taxon>Viridiplantae</taxon>
        <taxon>Streptophyta</taxon>
        <taxon>Embryophyta</taxon>
        <taxon>Tracheophyta</taxon>
        <taxon>Spermatophyta</taxon>
        <taxon>Magnoliopsida</taxon>
        <taxon>eudicotyledons</taxon>
        <taxon>Gunneridae</taxon>
        <taxon>Pentapetalae</taxon>
        <taxon>rosids</taxon>
        <taxon>Vitales</taxon>
        <taxon>Vitaceae</taxon>
        <taxon>Viteae</taxon>
        <taxon>Vitis</taxon>
    </lineage>
</organism>